<protein>
    <submittedName>
        <fullName evidence="1">Uncharacterized protein</fullName>
    </submittedName>
</protein>
<comment type="caution">
    <text evidence="1">The sequence shown here is derived from an EMBL/GenBank/DDBJ whole genome shotgun (WGS) entry which is preliminary data.</text>
</comment>
<dbReference type="VEuPathDB" id="FungiDB:LCOR_02430.1"/>
<dbReference type="AlphaFoldDB" id="A0A068RL62"/>
<dbReference type="OrthoDB" id="2264180at2759"/>
<evidence type="ECO:0000313" key="1">
    <source>
        <dbReference type="EMBL" id="CDH50729.1"/>
    </source>
</evidence>
<reference evidence="1" key="1">
    <citation type="submission" date="2013-08" db="EMBL/GenBank/DDBJ databases">
        <title>Gene expansion shapes genome architecture in the human pathogen Lichtheimia corymbifera: an evolutionary genomics analysis in the ancient terrestrial Mucorales (Mucoromycotina).</title>
        <authorList>
            <person name="Schwartze V.U."/>
            <person name="Winter S."/>
            <person name="Shelest E."/>
            <person name="Marcet-Houben M."/>
            <person name="Horn F."/>
            <person name="Wehner S."/>
            <person name="Hoffmann K."/>
            <person name="Riege K."/>
            <person name="Sammeth M."/>
            <person name="Nowrousian M."/>
            <person name="Valiante V."/>
            <person name="Linde J."/>
            <person name="Jacobsen I.D."/>
            <person name="Marz M."/>
            <person name="Brakhage A.A."/>
            <person name="Gabaldon T."/>
            <person name="Bocker S."/>
            <person name="Voigt K."/>
        </authorList>
    </citation>
    <scope>NUCLEOTIDE SEQUENCE [LARGE SCALE GENOMIC DNA]</scope>
    <source>
        <strain evidence="1">FSU 9682</strain>
    </source>
</reference>
<organism evidence="1 2">
    <name type="scientific">Lichtheimia corymbifera JMRC:FSU:9682</name>
    <dbReference type="NCBI Taxonomy" id="1263082"/>
    <lineage>
        <taxon>Eukaryota</taxon>
        <taxon>Fungi</taxon>
        <taxon>Fungi incertae sedis</taxon>
        <taxon>Mucoromycota</taxon>
        <taxon>Mucoromycotina</taxon>
        <taxon>Mucoromycetes</taxon>
        <taxon>Mucorales</taxon>
        <taxon>Lichtheimiaceae</taxon>
        <taxon>Lichtheimia</taxon>
    </lineage>
</organism>
<name>A0A068RL62_9FUNG</name>
<proteinExistence type="predicted"/>
<dbReference type="EMBL" id="CBTN010000007">
    <property type="protein sequence ID" value="CDH50729.1"/>
    <property type="molecule type" value="Genomic_DNA"/>
</dbReference>
<keyword evidence="2" id="KW-1185">Reference proteome</keyword>
<dbReference type="Proteomes" id="UP000027586">
    <property type="component" value="Unassembled WGS sequence"/>
</dbReference>
<evidence type="ECO:0000313" key="2">
    <source>
        <dbReference type="Proteomes" id="UP000027586"/>
    </source>
</evidence>
<accession>A0A068RL62</accession>
<sequence>MAWPFGGWSPVKFDRLLFSQTPFVSRSPLELTMGSRNKTPRTIGKNKPVFQGRVITKKKQKQHDRAIKNTQKWLASKGLVAAPEEEMSDIVVSSNPKLQRVVVEVPAEVLAAAAAGPGTTLGQPQ</sequence>
<gene>
    <name evidence="1" type="ORF">LCOR_02430.1</name>
</gene>